<feature type="transmembrane region" description="Helical" evidence="1">
    <location>
        <begin position="15"/>
        <end position="38"/>
    </location>
</feature>
<dbReference type="OrthoDB" id="7366840at2"/>
<dbReference type="EMBL" id="CP021509">
    <property type="protein sequence ID" value="ARW47861.1"/>
    <property type="molecule type" value="Genomic_DNA"/>
</dbReference>
<accession>A0A1Y0Y2X7</accession>
<evidence type="ECO:0000256" key="1">
    <source>
        <dbReference type="SAM" id="Phobius"/>
    </source>
</evidence>
<dbReference type="InterPro" id="IPR016410">
    <property type="entry name" value="Phage_imm"/>
</dbReference>
<dbReference type="Proteomes" id="UP000196205">
    <property type="component" value="Chromosome"/>
</dbReference>
<proteinExistence type="predicted"/>
<gene>
    <name evidence="2" type="ORF">S1001342_01535</name>
</gene>
<dbReference type="AlphaFoldDB" id="A0A1Y0Y2X7"/>
<name>A0A1Y0Y2X7_ACEPA</name>
<keyword evidence="1" id="KW-0472">Membrane</keyword>
<protein>
    <recommendedName>
        <fullName evidence="4">Superinfection immunity protein</fullName>
    </recommendedName>
</protein>
<sequence>MQDNLQTLPQSTFSVWHWLIVLFVFMGIYCLPFFVACFRDSTKKAAVFVVNLCFGWTLIGWIIAFVMAVSYEKKSDYQLRIAAMERIVRQ</sequence>
<feature type="transmembrane region" description="Helical" evidence="1">
    <location>
        <begin position="45"/>
        <end position="69"/>
    </location>
</feature>
<keyword evidence="1" id="KW-0812">Transmembrane</keyword>
<evidence type="ECO:0000313" key="2">
    <source>
        <dbReference type="EMBL" id="ARW47861.1"/>
    </source>
</evidence>
<evidence type="ECO:0008006" key="4">
    <source>
        <dbReference type="Google" id="ProtNLM"/>
    </source>
</evidence>
<organism evidence="2 3">
    <name type="scientific">Acetobacter pasteurianus subsp. pasteurianus</name>
    <dbReference type="NCBI Taxonomy" id="481145"/>
    <lineage>
        <taxon>Bacteria</taxon>
        <taxon>Pseudomonadati</taxon>
        <taxon>Pseudomonadota</taxon>
        <taxon>Alphaproteobacteria</taxon>
        <taxon>Acetobacterales</taxon>
        <taxon>Acetobacteraceae</taxon>
        <taxon>Acetobacter</taxon>
    </lineage>
</organism>
<dbReference type="Pfam" id="PF14373">
    <property type="entry name" value="Imm_superinfect"/>
    <property type="match status" value="1"/>
</dbReference>
<reference evidence="2 3" key="1">
    <citation type="submission" date="2017-05" db="EMBL/GenBank/DDBJ databases">
        <title>Genome sequence of Acetobacter pasteurianus subsp. pasteurianus strain SRCM101342.</title>
        <authorList>
            <person name="Cho S.H."/>
        </authorList>
    </citation>
    <scope>NUCLEOTIDE SEQUENCE [LARGE SCALE GENOMIC DNA]</scope>
    <source>
        <strain evidence="2 3">SRCM101342</strain>
    </source>
</reference>
<dbReference type="RefSeq" id="WP_087651727.1">
    <property type="nucleotide sequence ID" value="NZ_CP021509.1"/>
</dbReference>
<keyword evidence="1" id="KW-1133">Transmembrane helix</keyword>
<evidence type="ECO:0000313" key="3">
    <source>
        <dbReference type="Proteomes" id="UP000196205"/>
    </source>
</evidence>